<evidence type="ECO:0000313" key="8">
    <source>
        <dbReference type="Proteomes" id="UP001172155"/>
    </source>
</evidence>
<evidence type="ECO:0000256" key="3">
    <source>
        <dbReference type="ARBA" id="ARBA00022989"/>
    </source>
</evidence>
<dbReference type="Proteomes" id="UP001172155">
    <property type="component" value="Unassembled WGS sequence"/>
</dbReference>
<dbReference type="InterPro" id="IPR045863">
    <property type="entry name" value="CorA_TM1_TM2"/>
</dbReference>
<dbReference type="Pfam" id="PF01544">
    <property type="entry name" value="CorA"/>
    <property type="match status" value="1"/>
</dbReference>
<evidence type="ECO:0000256" key="2">
    <source>
        <dbReference type="ARBA" id="ARBA00022692"/>
    </source>
</evidence>
<feature type="transmembrane region" description="Helical" evidence="6">
    <location>
        <begin position="653"/>
        <end position="671"/>
    </location>
</feature>
<dbReference type="Gene3D" id="1.20.58.340">
    <property type="entry name" value="Magnesium transport protein CorA, transmembrane region"/>
    <property type="match status" value="1"/>
</dbReference>
<comment type="subcellular location">
    <subcellularLocation>
        <location evidence="1">Membrane</location>
        <topology evidence="1">Multi-pass membrane protein</topology>
    </subcellularLocation>
</comment>
<evidence type="ECO:0000256" key="6">
    <source>
        <dbReference type="SAM" id="Phobius"/>
    </source>
</evidence>
<reference evidence="7" key="1">
    <citation type="submission" date="2023-06" db="EMBL/GenBank/DDBJ databases">
        <title>Genome-scale phylogeny and comparative genomics of the fungal order Sordariales.</title>
        <authorList>
            <consortium name="Lawrence Berkeley National Laboratory"/>
            <person name="Hensen N."/>
            <person name="Bonometti L."/>
            <person name="Westerberg I."/>
            <person name="Brannstrom I.O."/>
            <person name="Guillou S."/>
            <person name="Cros-Aarteil S."/>
            <person name="Calhoun S."/>
            <person name="Haridas S."/>
            <person name="Kuo A."/>
            <person name="Mondo S."/>
            <person name="Pangilinan J."/>
            <person name="Riley R."/>
            <person name="LaButti K."/>
            <person name="Andreopoulos B."/>
            <person name="Lipzen A."/>
            <person name="Chen C."/>
            <person name="Yanf M."/>
            <person name="Daum C."/>
            <person name="Ng V."/>
            <person name="Clum A."/>
            <person name="Steindorff A."/>
            <person name="Ohm R."/>
            <person name="Martin F."/>
            <person name="Silar P."/>
            <person name="Natvig D."/>
            <person name="Lalanne C."/>
            <person name="Gautier V."/>
            <person name="Ament-velasquez S.L."/>
            <person name="Kruys A."/>
            <person name="Hutchinson M.I."/>
            <person name="Powell A.J."/>
            <person name="Barry K."/>
            <person name="Miller A.N."/>
            <person name="Grigoriev I.V."/>
            <person name="Debuchy R."/>
            <person name="Gladieux P."/>
            <person name="Thoren M.H."/>
            <person name="Johannesson H."/>
        </authorList>
    </citation>
    <scope>NUCLEOTIDE SEQUENCE</scope>
    <source>
        <strain evidence="7">SMH3187-1</strain>
    </source>
</reference>
<keyword evidence="4 6" id="KW-0472">Membrane</keyword>
<keyword evidence="2 6" id="KW-0812">Transmembrane</keyword>
<dbReference type="EMBL" id="JAUKUD010000003">
    <property type="protein sequence ID" value="KAK0749876.1"/>
    <property type="molecule type" value="Genomic_DNA"/>
</dbReference>
<dbReference type="InterPro" id="IPR002523">
    <property type="entry name" value="MgTranspt_CorA/ZnTranspt_ZntB"/>
</dbReference>
<feature type="transmembrane region" description="Helical" evidence="6">
    <location>
        <begin position="621"/>
        <end position="641"/>
    </location>
</feature>
<evidence type="ECO:0000313" key="7">
    <source>
        <dbReference type="EMBL" id="KAK0749876.1"/>
    </source>
</evidence>
<protein>
    <recommendedName>
        <fullName evidence="9">Cora-domain-containing protein</fullName>
    </recommendedName>
</protein>
<evidence type="ECO:0008006" key="9">
    <source>
        <dbReference type="Google" id="ProtNLM"/>
    </source>
</evidence>
<organism evidence="7 8">
    <name type="scientific">Schizothecium vesticola</name>
    <dbReference type="NCBI Taxonomy" id="314040"/>
    <lineage>
        <taxon>Eukaryota</taxon>
        <taxon>Fungi</taxon>
        <taxon>Dikarya</taxon>
        <taxon>Ascomycota</taxon>
        <taxon>Pezizomycotina</taxon>
        <taxon>Sordariomycetes</taxon>
        <taxon>Sordariomycetidae</taxon>
        <taxon>Sordariales</taxon>
        <taxon>Schizotheciaceae</taxon>
        <taxon>Schizothecium</taxon>
    </lineage>
</organism>
<dbReference type="GO" id="GO:0046873">
    <property type="term" value="F:metal ion transmembrane transporter activity"/>
    <property type="evidence" value="ECO:0007669"/>
    <property type="project" value="InterPro"/>
</dbReference>
<gene>
    <name evidence="7" type="ORF">B0T18DRAFT_389393</name>
</gene>
<dbReference type="SUPFAM" id="SSF144083">
    <property type="entry name" value="Magnesium transport protein CorA, transmembrane region"/>
    <property type="match status" value="1"/>
</dbReference>
<keyword evidence="8" id="KW-1185">Reference proteome</keyword>
<sequence>MSSYKNVDEILRAAEFHHDQYIKHLRALHEASAKNVAIPSTTAGPSSHAAAVKMERSGSSPASSPALRAVTFTNHLISPPPAGTSKRPRRRTNDGSIDSAAGFFLTAQSVEGHPVRPSSLSEQGARRSSDAPGIRPSSVFEGTATESENDPEEFEPPMRGPTRTWTNRTVPPEALVTRPIKRETFSEYELERHLAELDTTTTPETTVKALGEIWAQRKELRAVDILDEFDITEVPYKSSTYEVYEVEPDGTPVPQHTTHHHMIEDGEGGIEEASSVWDTLKDVNPSRTSVGRMTILGEPSPLTLAAAHKTFKDHFDMDELYQHLVSTNGNKGKTRAFMNRAFEAKPLHQRTFFFVFKYHTALADGLTPAPWQAHDPRPADNRSPDHIDITECSSILALSLDGDPVKNVYHRVRRKGVQHGKLYDTFAPWHLLNIQCFPDEFHTIRTEDSMSSLCNGPYAFLDALSVEYRDAVKRYTNLNQMITKLITPPNQFMFDPKLRDKLLFEDAAFTYSRRYFWAYNTLGVVNDGIAAMRAAYESTFTPAFWAGAHPTLWPHPPTPSSVEYLAAPRADLEAALRDLAAVHTRNERTRVEIASLRDQLFAGSSVKESRRAIEQGQNIKILTNVAMVFLPLTFVTSVFGIQTFTIRVEDWRFLATMLGVCIPFFVLILVLQTRPAMEAVQKWGRAVAGAGRGHEPE</sequence>
<evidence type="ECO:0000256" key="4">
    <source>
        <dbReference type="ARBA" id="ARBA00023136"/>
    </source>
</evidence>
<comment type="caution">
    <text evidence="7">The sequence shown here is derived from an EMBL/GenBank/DDBJ whole genome shotgun (WGS) entry which is preliminary data.</text>
</comment>
<proteinExistence type="predicted"/>
<dbReference type="GO" id="GO:0016020">
    <property type="term" value="C:membrane"/>
    <property type="evidence" value="ECO:0007669"/>
    <property type="project" value="UniProtKB-SubCell"/>
</dbReference>
<keyword evidence="3 6" id="KW-1133">Transmembrane helix</keyword>
<dbReference type="AlphaFoldDB" id="A0AA40F2I3"/>
<accession>A0AA40F2I3</accession>
<evidence type="ECO:0000256" key="1">
    <source>
        <dbReference type="ARBA" id="ARBA00004141"/>
    </source>
</evidence>
<evidence type="ECO:0000256" key="5">
    <source>
        <dbReference type="SAM" id="MobiDB-lite"/>
    </source>
</evidence>
<name>A0AA40F2I3_9PEZI</name>
<feature type="region of interest" description="Disordered" evidence="5">
    <location>
        <begin position="38"/>
        <end position="168"/>
    </location>
</feature>